<keyword evidence="2" id="KW-1185">Reference proteome</keyword>
<dbReference type="Proteomes" id="UP000276170">
    <property type="component" value="Unassembled WGS sequence"/>
</dbReference>
<evidence type="ECO:0000313" key="2">
    <source>
        <dbReference type="Proteomes" id="UP000276170"/>
    </source>
</evidence>
<comment type="caution">
    <text evidence="1">The sequence shown here is derived from an EMBL/GenBank/DDBJ whole genome shotgun (WGS) entry which is preliminary data.</text>
</comment>
<proteinExistence type="predicted"/>
<evidence type="ECO:0000313" key="1">
    <source>
        <dbReference type="EMBL" id="GBR72432.1"/>
    </source>
</evidence>
<gene>
    <name evidence="1" type="ORF">HP1_114</name>
</gene>
<dbReference type="AlphaFoldDB" id="A0A388T7B8"/>
<reference evidence="1 2" key="1">
    <citation type="journal article" date="2019" name="ISME J.">
        <title>Genome analyses of uncultured TG2/ZB3 bacteria in 'Margulisbacteria' specifically attached to ectosymbiotic spirochetes of protists in the termite gut.</title>
        <authorList>
            <person name="Utami Y.D."/>
            <person name="Kuwahara H."/>
            <person name="Igai K."/>
            <person name="Murakami T."/>
            <person name="Sugaya K."/>
            <person name="Morikawa T."/>
            <person name="Nagura Y."/>
            <person name="Yuki M."/>
            <person name="Deevong P."/>
            <person name="Inoue T."/>
            <person name="Kihara K."/>
            <person name="Lo N."/>
            <person name="Yamada A."/>
            <person name="Ohkuma M."/>
            <person name="Hongoh Y."/>
        </authorList>
    </citation>
    <scope>NUCLEOTIDE SEQUENCE [LARGE SCALE GENOMIC DNA]</scope>
    <source>
        <strain evidence="1">HsPyr-01</strain>
    </source>
</reference>
<name>A0A388T7B8_9BACT</name>
<accession>A0A388T7B8</accession>
<organism evidence="1 2">
    <name type="scientific">Candidatus Termititenax spirochaetophilus</name>
    <dbReference type="NCBI Taxonomy" id="2218522"/>
    <lineage>
        <taxon>Bacteria</taxon>
        <taxon>Bacillati</taxon>
        <taxon>Candidatus Margulisiibacteriota</taxon>
        <taxon>Candidatus Termititenacia</taxon>
        <taxon>Candidatus Termititenacales</taxon>
        <taxon>Candidatus Termititenacaceae</taxon>
        <taxon>Candidatus Termititenax</taxon>
    </lineage>
</organism>
<protein>
    <submittedName>
        <fullName evidence="1">Uncharacterized protein</fullName>
    </submittedName>
</protein>
<dbReference type="EMBL" id="BGZM01000015">
    <property type="protein sequence ID" value="GBR72432.1"/>
    <property type="molecule type" value="Genomic_DNA"/>
</dbReference>
<sequence>MSIVRKFVLTVLVWGLAFANPGSIDLSVTVVGNMFSLELQDASAFPAAGTFDLGTLSPGSRDFPVNGVIVAGCKSNSGQRWTLQAEQTDPLLDPATDRTMPDGSVLVRGLLSSRSIGGESLPGNLVSAAQPVTTRPIVVYTSDPRGDAGFNNYEGTYVPLNFGVRVPAAMPAGSYSGRVMLTLTE</sequence>